<accession>A0A9W6F909</accession>
<sequence>MTQDPQAPMLQVMEDLDRLPGVVIKETTQVIDAVMAFVGGAYEAANKYTVRAMPADKRPATVHNEPGAWQPSTKELDSLPQVFFVEEDSSCLLRAILAYCGGLNLRALQLHVYQGNEEKYTVKRPCKLGGCCCCPLEMSLYAKDGTMQGMVVEDYDGYCGPCLEQCCMCVYRQKVLVGSSRSSLVHKYSLVNPMCCCGRVNNCCGATCCKPSLFIDIVDTGSNLAAVAQKTYGGGKGSDCCRCVFDFSNYVLPFPPNATHAERMLLLTGILSLEYAYYSRKGGEQNN</sequence>
<keyword evidence="3" id="KW-1185">Reference proteome</keyword>
<name>A0A9W6F909_9CHLO</name>
<evidence type="ECO:0008006" key="4">
    <source>
        <dbReference type="Google" id="ProtNLM"/>
    </source>
</evidence>
<gene>
    <name evidence="2" type="primary">PLEST008114</name>
    <name evidence="2" type="ORF">PLESTB_001690400</name>
</gene>
<comment type="caution">
    <text evidence="2">The sequence shown here is derived from an EMBL/GenBank/DDBJ whole genome shotgun (WGS) entry which is preliminary data.</text>
</comment>
<dbReference type="PANTHER" id="PTHR23248:SF9">
    <property type="entry name" value="PHOSPHOLIPID SCRAMBLASE"/>
    <property type="match status" value="1"/>
</dbReference>
<evidence type="ECO:0000256" key="1">
    <source>
        <dbReference type="ARBA" id="ARBA00005350"/>
    </source>
</evidence>
<evidence type="ECO:0000313" key="2">
    <source>
        <dbReference type="EMBL" id="GLC60912.1"/>
    </source>
</evidence>
<dbReference type="AlphaFoldDB" id="A0A9W6F909"/>
<dbReference type="GO" id="GO:0017128">
    <property type="term" value="F:phospholipid scramblase activity"/>
    <property type="evidence" value="ECO:0007669"/>
    <property type="project" value="InterPro"/>
</dbReference>
<dbReference type="GO" id="GO:0005886">
    <property type="term" value="C:plasma membrane"/>
    <property type="evidence" value="ECO:0007669"/>
    <property type="project" value="TreeGrafter"/>
</dbReference>
<organism evidence="2 3">
    <name type="scientific">Pleodorina starrii</name>
    <dbReference type="NCBI Taxonomy" id="330485"/>
    <lineage>
        <taxon>Eukaryota</taxon>
        <taxon>Viridiplantae</taxon>
        <taxon>Chlorophyta</taxon>
        <taxon>core chlorophytes</taxon>
        <taxon>Chlorophyceae</taxon>
        <taxon>CS clade</taxon>
        <taxon>Chlamydomonadales</taxon>
        <taxon>Volvocaceae</taxon>
        <taxon>Pleodorina</taxon>
    </lineage>
</organism>
<dbReference type="OrthoDB" id="444338at2759"/>
<dbReference type="PANTHER" id="PTHR23248">
    <property type="entry name" value="PHOSPHOLIPID SCRAMBLASE-RELATED"/>
    <property type="match status" value="1"/>
</dbReference>
<proteinExistence type="inferred from homology"/>
<dbReference type="EMBL" id="BRXU01000039">
    <property type="protein sequence ID" value="GLC60912.1"/>
    <property type="molecule type" value="Genomic_DNA"/>
</dbReference>
<evidence type="ECO:0000313" key="3">
    <source>
        <dbReference type="Proteomes" id="UP001165080"/>
    </source>
</evidence>
<protein>
    <recommendedName>
        <fullName evidence="4">Phospholipid scramblase</fullName>
    </recommendedName>
</protein>
<comment type="similarity">
    <text evidence="1">Belongs to the phospholipid scramblase family.</text>
</comment>
<reference evidence="2 3" key="1">
    <citation type="journal article" date="2023" name="Commun. Biol.">
        <title>Reorganization of the ancestral sex-determining regions during the evolution of trioecy in Pleodorina starrii.</title>
        <authorList>
            <person name="Takahashi K."/>
            <person name="Suzuki S."/>
            <person name="Kawai-Toyooka H."/>
            <person name="Yamamoto K."/>
            <person name="Hamaji T."/>
            <person name="Ootsuki R."/>
            <person name="Yamaguchi H."/>
            <person name="Kawachi M."/>
            <person name="Higashiyama T."/>
            <person name="Nozaki H."/>
        </authorList>
    </citation>
    <scope>NUCLEOTIDE SEQUENCE [LARGE SCALE GENOMIC DNA]</scope>
    <source>
        <strain evidence="2 3">NIES-4479</strain>
    </source>
</reference>
<dbReference type="InterPro" id="IPR005552">
    <property type="entry name" value="Scramblase"/>
</dbReference>
<dbReference type="Proteomes" id="UP001165080">
    <property type="component" value="Unassembled WGS sequence"/>
</dbReference>